<dbReference type="EMBL" id="JRNT01000008">
    <property type="protein sequence ID" value="KGF47568.1"/>
    <property type="molecule type" value="Genomic_DNA"/>
</dbReference>
<evidence type="ECO:0000313" key="2">
    <source>
        <dbReference type="Proteomes" id="UP000029628"/>
    </source>
</evidence>
<dbReference type="Proteomes" id="UP000029628">
    <property type="component" value="Unassembled WGS sequence"/>
</dbReference>
<organism evidence="1 2">
    <name type="scientific">Veillonella montpellierensis DNF00314</name>
    <dbReference type="NCBI Taxonomy" id="1401067"/>
    <lineage>
        <taxon>Bacteria</taxon>
        <taxon>Bacillati</taxon>
        <taxon>Bacillota</taxon>
        <taxon>Negativicutes</taxon>
        <taxon>Veillonellales</taxon>
        <taxon>Veillonellaceae</taxon>
        <taxon>Veillonella</taxon>
    </lineage>
</organism>
<gene>
    <name evidence="1" type="ORF">HMPREF0872_04020</name>
</gene>
<sequence>MCIQLDSFAIVQDGENYYKEYSNEYTGEGEILCEIPAIDDGVEALDNLFKRLPSFITIEEMFDIAIKCKLATINDIKEWIVNGNCE</sequence>
<dbReference type="AlphaFoldDB" id="A0A096AKD4"/>
<reference evidence="1 2" key="1">
    <citation type="submission" date="2014-07" db="EMBL/GenBank/DDBJ databases">
        <authorList>
            <person name="McCorrison J."/>
            <person name="Sanka R."/>
            <person name="Torralba M."/>
            <person name="Gillis M."/>
            <person name="Haft D.H."/>
            <person name="Methe B."/>
            <person name="Sutton G."/>
            <person name="Nelson K.E."/>
        </authorList>
    </citation>
    <scope>NUCLEOTIDE SEQUENCE [LARGE SCALE GENOMIC DNA]</scope>
    <source>
        <strain evidence="1 2">DNF00314</strain>
    </source>
</reference>
<comment type="caution">
    <text evidence="1">The sequence shown here is derived from an EMBL/GenBank/DDBJ whole genome shotgun (WGS) entry which is preliminary data.</text>
</comment>
<name>A0A096AKD4_9FIRM</name>
<accession>A0A096AKD4</accession>
<keyword evidence="2" id="KW-1185">Reference proteome</keyword>
<proteinExistence type="predicted"/>
<evidence type="ECO:0000313" key="1">
    <source>
        <dbReference type="EMBL" id="KGF47568.1"/>
    </source>
</evidence>
<protein>
    <submittedName>
        <fullName evidence="1">Uncharacterized protein</fullName>
    </submittedName>
</protein>